<evidence type="ECO:0000256" key="5">
    <source>
        <dbReference type="ARBA" id="ARBA00022824"/>
    </source>
</evidence>
<organism evidence="9 10">
    <name type="scientific">Echria macrotheca</name>
    <dbReference type="NCBI Taxonomy" id="438768"/>
    <lineage>
        <taxon>Eukaryota</taxon>
        <taxon>Fungi</taxon>
        <taxon>Dikarya</taxon>
        <taxon>Ascomycota</taxon>
        <taxon>Pezizomycotina</taxon>
        <taxon>Sordariomycetes</taxon>
        <taxon>Sordariomycetidae</taxon>
        <taxon>Sordariales</taxon>
        <taxon>Schizotheciaceae</taxon>
        <taxon>Echria</taxon>
    </lineage>
</organism>
<comment type="similarity">
    <text evidence="3">Belongs to the protein disulfide isomerase family.</text>
</comment>
<dbReference type="GO" id="GO:0005788">
    <property type="term" value="C:endoplasmic reticulum lumen"/>
    <property type="evidence" value="ECO:0007669"/>
    <property type="project" value="UniProtKB-SubCell"/>
</dbReference>
<evidence type="ECO:0000313" key="10">
    <source>
        <dbReference type="Proteomes" id="UP001239445"/>
    </source>
</evidence>
<comment type="catalytic activity">
    <reaction evidence="1">
        <text>Catalyzes the rearrangement of -S-S- bonds in proteins.</text>
        <dbReference type="EC" id="5.3.4.1"/>
    </reaction>
</comment>
<keyword evidence="6" id="KW-0413">Isomerase</keyword>
<evidence type="ECO:0000256" key="7">
    <source>
        <dbReference type="ARBA" id="ARBA00023284"/>
    </source>
</evidence>
<keyword evidence="8" id="KW-0732">Signal</keyword>
<keyword evidence="5" id="KW-0256">Endoplasmic reticulum</keyword>
<evidence type="ECO:0000256" key="2">
    <source>
        <dbReference type="ARBA" id="ARBA00004319"/>
    </source>
</evidence>
<feature type="chain" id="PRO_5042494402" description="protein disulfide-isomerase" evidence="8">
    <location>
        <begin position="23"/>
        <end position="335"/>
    </location>
</feature>
<gene>
    <name evidence="9" type="ORF">QBC47DRAFT_406449</name>
</gene>
<evidence type="ECO:0000256" key="6">
    <source>
        <dbReference type="ARBA" id="ARBA00023235"/>
    </source>
</evidence>
<dbReference type="GO" id="GO:0034976">
    <property type="term" value="P:response to endoplasmic reticulum stress"/>
    <property type="evidence" value="ECO:0007669"/>
    <property type="project" value="TreeGrafter"/>
</dbReference>
<proteinExistence type="inferred from homology"/>
<keyword evidence="10" id="KW-1185">Reference proteome</keyword>
<evidence type="ECO:0000256" key="4">
    <source>
        <dbReference type="ARBA" id="ARBA00012723"/>
    </source>
</evidence>
<dbReference type="CDD" id="cd02982">
    <property type="entry name" value="PDI_b'_family"/>
    <property type="match status" value="1"/>
</dbReference>
<comment type="subcellular location">
    <subcellularLocation>
        <location evidence="2">Endoplasmic reticulum lumen</location>
    </subcellularLocation>
</comment>
<dbReference type="PANTHER" id="PTHR18929">
    <property type="entry name" value="PROTEIN DISULFIDE ISOMERASE"/>
    <property type="match status" value="1"/>
</dbReference>
<dbReference type="GO" id="GO:0003756">
    <property type="term" value="F:protein disulfide isomerase activity"/>
    <property type="evidence" value="ECO:0007669"/>
    <property type="project" value="UniProtKB-EC"/>
</dbReference>
<dbReference type="AlphaFoldDB" id="A0AAJ0B3U6"/>
<evidence type="ECO:0000256" key="1">
    <source>
        <dbReference type="ARBA" id="ARBA00001182"/>
    </source>
</evidence>
<keyword evidence="7" id="KW-0676">Redox-active center</keyword>
<dbReference type="GO" id="GO:0006457">
    <property type="term" value="P:protein folding"/>
    <property type="evidence" value="ECO:0007669"/>
    <property type="project" value="TreeGrafter"/>
</dbReference>
<dbReference type="Pfam" id="PF13848">
    <property type="entry name" value="Thioredoxin_6"/>
    <property type="match status" value="1"/>
</dbReference>
<dbReference type="EC" id="5.3.4.1" evidence="4"/>
<evidence type="ECO:0000313" key="9">
    <source>
        <dbReference type="EMBL" id="KAK1751193.1"/>
    </source>
</evidence>
<dbReference type="Proteomes" id="UP001239445">
    <property type="component" value="Unassembled WGS sequence"/>
</dbReference>
<evidence type="ECO:0000256" key="8">
    <source>
        <dbReference type="SAM" id="SignalP"/>
    </source>
</evidence>
<feature type="signal peptide" evidence="8">
    <location>
        <begin position="1"/>
        <end position="22"/>
    </location>
</feature>
<dbReference type="InterPro" id="IPR036249">
    <property type="entry name" value="Thioredoxin-like_sf"/>
</dbReference>
<evidence type="ECO:0000256" key="3">
    <source>
        <dbReference type="ARBA" id="ARBA00006347"/>
    </source>
</evidence>
<dbReference type="Gene3D" id="3.40.30.10">
    <property type="entry name" value="Glutaredoxin"/>
    <property type="match status" value="2"/>
</dbReference>
<sequence length="335" mass="37001">MSGHWLRSIFVVLLAHIHHTGAILYSGVDEFEAHTKNDGLVVVSFATNVAEWGVPIVTIDCELNAAFCASFDVASYPTIRTFRQSDYARYRGTFKSPAITTHVLQAILPTVTTVEKHNLPVISSLTIPLLLAVLPEDDIASAEELNLVAELLKHKYIVGMTHDTSLHPDLKPVNTELAAAPPPPPYLVVLNVMDEVIPIYSDKFESGRLYAFAKQYQSPQIGRLEFSSLPHYMKSGIPLAVIFAEHETERRSLAASLQVVAAKYRSKVNFATADARKLVFLAEPMGLQPGRFPAFSVQTSEEAFPFDQDEEITGKAIDAFISDVLAAHSLRDREL</sequence>
<accession>A0AAJ0B3U6</accession>
<dbReference type="EMBL" id="MU839843">
    <property type="protein sequence ID" value="KAK1751193.1"/>
    <property type="molecule type" value="Genomic_DNA"/>
</dbReference>
<name>A0AAJ0B3U6_9PEZI</name>
<dbReference type="PANTHER" id="PTHR18929:SF132">
    <property type="entry name" value="PROTEIN DISULFIDE-ISOMERASE A3"/>
    <property type="match status" value="1"/>
</dbReference>
<dbReference type="SUPFAM" id="SSF52833">
    <property type="entry name" value="Thioredoxin-like"/>
    <property type="match status" value="2"/>
</dbReference>
<protein>
    <recommendedName>
        <fullName evidence="4">protein disulfide-isomerase</fullName>
        <ecNumber evidence="4">5.3.4.1</ecNumber>
    </recommendedName>
</protein>
<dbReference type="CDD" id="cd02961">
    <property type="entry name" value="PDI_a_family"/>
    <property type="match status" value="1"/>
</dbReference>
<reference evidence="9" key="1">
    <citation type="submission" date="2023-06" db="EMBL/GenBank/DDBJ databases">
        <title>Genome-scale phylogeny and comparative genomics of the fungal order Sordariales.</title>
        <authorList>
            <consortium name="Lawrence Berkeley National Laboratory"/>
            <person name="Hensen N."/>
            <person name="Bonometti L."/>
            <person name="Westerberg I."/>
            <person name="Brannstrom I.O."/>
            <person name="Guillou S."/>
            <person name="Cros-Aarteil S."/>
            <person name="Calhoun S."/>
            <person name="Haridas S."/>
            <person name="Kuo A."/>
            <person name="Mondo S."/>
            <person name="Pangilinan J."/>
            <person name="Riley R."/>
            <person name="Labutti K."/>
            <person name="Andreopoulos B."/>
            <person name="Lipzen A."/>
            <person name="Chen C."/>
            <person name="Yanf M."/>
            <person name="Daum C."/>
            <person name="Ng V."/>
            <person name="Clum A."/>
            <person name="Steindorff A."/>
            <person name="Ohm R."/>
            <person name="Martin F."/>
            <person name="Silar P."/>
            <person name="Natvig D."/>
            <person name="Lalanne C."/>
            <person name="Gautier V."/>
            <person name="Ament-Velasquez S.L."/>
            <person name="Kruys A."/>
            <person name="Hutchinson M.I."/>
            <person name="Powell A.J."/>
            <person name="Barry K."/>
            <person name="Miller A.N."/>
            <person name="Grigoriev I.V."/>
            <person name="Debuchy R."/>
            <person name="Gladieux P."/>
            <person name="Thoren M.H."/>
            <person name="Johannesson H."/>
        </authorList>
    </citation>
    <scope>NUCLEOTIDE SEQUENCE</scope>
    <source>
        <strain evidence="9">PSN4</strain>
    </source>
</reference>
<comment type="caution">
    <text evidence="9">The sequence shown here is derived from an EMBL/GenBank/DDBJ whole genome shotgun (WGS) entry which is preliminary data.</text>
</comment>